<name>A0ABY2DJ89_9ACTN</name>
<feature type="compositionally biased region" description="Low complexity" evidence="1">
    <location>
        <begin position="20"/>
        <end position="39"/>
    </location>
</feature>
<reference evidence="2 3" key="1">
    <citation type="submission" date="2019-02" db="EMBL/GenBank/DDBJ databases">
        <title>Draft genome sequences of novel Actinobacteria.</title>
        <authorList>
            <person name="Sahin N."/>
            <person name="Ay H."/>
            <person name="Saygin H."/>
        </authorList>
    </citation>
    <scope>NUCLEOTIDE SEQUENCE [LARGE SCALE GENOMIC DNA]</scope>
    <source>
        <strain evidence="2 3">JCM 30529</strain>
    </source>
</reference>
<feature type="non-terminal residue" evidence="2">
    <location>
        <position position="70"/>
    </location>
</feature>
<evidence type="ECO:0000313" key="3">
    <source>
        <dbReference type="Proteomes" id="UP000295626"/>
    </source>
</evidence>
<proteinExistence type="predicted"/>
<comment type="caution">
    <text evidence="2">The sequence shown here is derived from an EMBL/GenBank/DDBJ whole genome shotgun (WGS) entry which is preliminary data.</text>
</comment>
<dbReference type="Proteomes" id="UP000295626">
    <property type="component" value="Unassembled WGS sequence"/>
</dbReference>
<protein>
    <submittedName>
        <fullName evidence="2">Uncharacterized protein</fullName>
    </submittedName>
</protein>
<evidence type="ECO:0000256" key="1">
    <source>
        <dbReference type="SAM" id="MobiDB-lite"/>
    </source>
</evidence>
<dbReference type="EMBL" id="SMKE01000582">
    <property type="protein sequence ID" value="TDB89739.1"/>
    <property type="molecule type" value="Genomic_DNA"/>
</dbReference>
<feature type="compositionally biased region" description="Gly residues" evidence="1">
    <location>
        <begin position="53"/>
        <end position="70"/>
    </location>
</feature>
<keyword evidence="3" id="KW-1185">Reference proteome</keyword>
<evidence type="ECO:0000313" key="2">
    <source>
        <dbReference type="EMBL" id="TDB89739.1"/>
    </source>
</evidence>
<gene>
    <name evidence="2" type="ORF">E1091_14575</name>
</gene>
<sequence>MSHQPRRPRGRAGPGPTGAGPPTLYPGAAPYPGGACPGASPTAGEPGTPYPGGQAGGCAPAGGTGVPGRT</sequence>
<feature type="compositionally biased region" description="Basic residues" evidence="1">
    <location>
        <begin position="1"/>
        <end position="10"/>
    </location>
</feature>
<organism evidence="2 3">
    <name type="scientific">Micromonospora fluostatini</name>
    <dbReference type="NCBI Taxonomy" id="1629071"/>
    <lineage>
        <taxon>Bacteria</taxon>
        <taxon>Bacillati</taxon>
        <taxon>Actinomycetota</taxon>
        <taxon>Actinomycetes</taxon>
        <taxon>Micromonosporales</taxon>
        <taxon>Micromonosporaceae</taxon>
        <taxon>Micromonospora</taxon>
    </lineage>
</organism>
<feature type="region of interest" description="Disordered" evidence="1">
    <location>
        <begin position="1"/>
        <end position="70"/>
    </location>
</feature>
<accession>A0ABY2DJ89</accession>